<proteinExistence type="predicted"/>
<dbReference type="RefSeq" id="WP_101473713.1">
    <property type="nucleotide sequence ID" value="NZ_CP060637.1"/>
</dbReference>
<protein>
    <submittedName>
        <fullName evidence="1">DUF1847 domain-containing protein</fullName>
    </submittedName>
</protein>
<gene>
    <name evidence="1" type="ORF">H9Q81_09725</name>
</gene>
<name>A0A7G9GWJ0_9FUSO</name>
<evidence type="ECO:0000313" key="2">
    <source>
        <dbReference type="Proteomes" id="UP000515913"/>
    </source>
</evidence>
<dbReference type="InterPro" id="IPR014997">
    <property type="entry name" value="DUF1847"/>
</dbReference>
<keyword evidence="2" id="KW-1185">Reference proteome</keyword>
<dbReference type="Proteomes" id="UP000515913">
    <property type="component" value="Chromosome"/>
</dbReference>
<dbReference type="EMBL" id="CP060637">
    <property type="protein sequence ID" value="QNM15172.1"/>
    <property type="molecule type" value="Genomic_DNA"/>
</dbReference>
<sequence length="208" mass="23508">MYTCDSCNKISCKKGDMDNLPSNCPCREEDKIKEITKLYKEPQNYKIAHNSALVEAEGYCQLTRVQEIILFAKKCGYKKIGLAFCVGLLKEAQIFANILRHHDFEVESIICKNGAIPKSEIDIKVKEQVRPQCKFEGMCNPIGQAKLLNDRKTDLNIILGLCVGHDSLFIKYSDAPITVLAAKDRVLGHNPLAAIYTSHSYYNKKLYD</sequence>
<evidence type="ECO:0000313" key="1">
    <source>
        <dbReference type="EMBL" id="QNM15172.1"/>
    </source>
</evidence>
<dbReference type="Pfam" id="PF08901">
    <property type="entry name" value="DUF1847"/>
    <property type="match status" value="1"/>
</dbReference>
<dbReference type="AlphaFoldDB" id="A0A7G9GWJ0"/>
<accession>A0A7G9GWJ0</accession>
<organism evidence="1 2">
    <name type="scientific">Fusobacterium hominis</name>
    <dbReference type="NCBI Taxonomy" id="2764326"/>
    <lineage>
        <taxon>Bacteria</taxon>
        <taxon>Fusobacteriati</taxon>
        <taxon>Fusobacteriota</taxon>
        <taxon>Fusobacteriia</taxon>
        <taxon>Fusobacteriales</taxon>
        <taxon>Fusobacteriaceae</taxon>
        <taxon>Fusobacterium</taxon>
    </lineage>
</organism>
<dbReference type="KEGG" id="fho:H9Q81_09725"/>
<reference evidence="1 2" key="1">
    <citation type="submission" date="2020-08" db="EMBL/GenBank/DDBJ databases">
        <authorList>
            <person name="Liu C."/>
            <person name="Sun Q."/>
        </authorList>
    </citation>
    <scope>NUCLEOTIDE SEQUENCE [LARGE SCALE GENOMIC DNA]</scope>
    <source>
        <strain evidence="1 2">NSJ-57</strain>
    </source>
</reference>